<dbReference type="PANTHER" id="PTHR33927">
    <property type="entry name" value="TRANSMEMBRANE PROTEIN"/>
    <property type="match status" value="1"/>
</dbReference>
<feature type="transmembrane region" description="Helical" evidence="1">
    <location>
        <begin position="810"/>
        <end position="827"/>
    </location>
</feature>
<dbReference type="Proteomes" id="UP001497453">
    <property type="component" value="Chromosome 7"/>
</dbReference>
<keyword evidence="4" id="KW-1185">Reference proteome</keyword>
<accession>A0ABP1E1N4</accession>
<reference evidence="4" key="1">
    <citation type="submission" date="2024-04" db="EMBL/GenBank/DDBJ databases">
        <authorList>
            <person name="Shaw F."/>
            <person name="Minotto A."/>
        </authorList>
    </citation>
    <scope>NUCLEOTIDE SEQUENCE [LARGE SCALE GENOMIC DNA]</scope>
</reference>
<name>A0ABP1E1N4_9APHY</name>
<feature type="domain" description="AMP-dependent synthetase/ligase" evidence="2">
    <location>
        <begin position="42"/>
        <end position="373"/>
    </location>
</feature>
<protein>
    <recommendedName>
        <fullName evidence="2">AMP-dependent synthetase/ligase domain-containing protein</fullName>
    </recommendedName>
</protein>
<feature type="transmembrane region" description="Helical" evidence="1">
    <location>
        <begin position="773"/>
        <end position="790"/>
    </location>
</feature>
<proteinExistence type="predicted"/>
<dbReference type="NCBIfam" id="TIGR01733">
    <property type="entry name" value="AA-adenyl-dom"/>
    <property type="match status" value="1"/>
</dbReference>
<dbReference type="InterPro" id="IPR020845">
    <property type="entry name" value="AMP-binding_CS"/>
</dbReference>
<dbReference type="InterPro" id="IPR045851">
    <property type="entry name" value="AMP-bd_C_sf"/>
</dbReference>
<organism evidence="3 4">
    <name type="scientific">Somion occarium</name>
    <dbReference type="NCBI Taxonomy" id="3059160"/>
    <lineage>
        <taxon>Eukaryota</taxon>
        <taxon>Fungi</taxon>
        <taxon>Dikarya</taxon>
        <taxon>Basidiomycota</taxon>
        <taxon>Agaricomycotina</taxon>
        <taxon>Agaricomycetes</taxon>
        <taxon>Polyporales</taxon>
        <taxon>Cerrenaceae</taxon>
        <taxon>Somion</taxon>
    </lineage>
</organism>
<feature type="transmembrane region" description="Helical" evidence="1">
    <location>
        <begin position="739"/>
        <end position="757"/>
    </location>
</feature>
<dbReference type="InterPro" id="IPR000873">
    <property type="entry name" value="AMP-dep_synth/lig_dom"/>
</dbReference>
<feature type="transmembrane region" description="Helical" evidence="1">
    <location>
        <begin position="698"/>
        <end position="719"/>
    </location>
</feature>
<dbReference type="EMBL" id="OZ037950">
    <property type="protein sequence ID" value="CAL1713173.1"/>
    <property type="molecule type" value="Genomic_DNA"/>
</dbReference>
<dbReference type="InterPro" id="IPR052979">
    <property type="entry name" value="Adenylate-forming_domain"/>
</dbReference>
<keyword evidence="1" id="KW-1133">Transmembrane helix</keyword>
<feature type="transmembrane region" description="Helical" evidence="1">
    <location>
        <begin position="673"/>
        <end position="691"/>
    </location>
</feature>
<keyword evidence="1" id="KW-0812">Transmembrane</keyword>
<evidence type="ECO:0000259" key="2">
    <source>
        <dbReference type="Pfam" id="PF00501"/>
    </source>
</evidence>
<dbReference type="Pfam" id="PF00501">
    <property type="entry name" value="AMP-binding"/>
    <property type="match status" value="1"/>
</dbReference>
<sequence length="1033" mass="114122">MYPLNVSDAVSDALSPQDSILFTRFGFGATQKAPFTCVHHAFEHYARRQSDTVAVVHCDSSITYADLDRKANGLANRLRNMGVHPGSRVCLLVQRSVHMVVGILGILKAGAAYVPLDGSMVTQSTLEYVIHDSQSILVLALQEFLPRVAHFPAVCLEETIKELSPGECSKPEDLSSPDDGVYIIYTSGTTGKPKGVEVMHRNVTNLVCLEPGNVEMRPGRRVSQLLNIAFDMAAWETLGSLSNGCTLCIRGKTSKEWRALMKTVDIVIATPSMMTPHDPSDYPNIKVVATAGEPCPQALANSWSRHAHFYNSCGPTEITIVNTVQLHKPGQSLSIGAPTPNNNVYVLDDNMKPVPIGQPGVMWAGGAGITRGYVNLPDKTAERYKLDIFTNNGSYMFNTGDLGRWREDGTLEHLGRVDDQVKVKGFRVELDGVSAAMETCPGVKVAVALLVESELWGFVTPNTVNVDDVKVATQKVQPYYAVPTRFITLQEMPYTSNGKTDKRALRELAHGKIVAERHPVVDEKMVIKSEFYSQALYEGKALAKIIPQLAVPPPVYQPDSLPFPSEKISSAISEHVRSSSSSETDVDTPEEKACIWDGYKDDVLPDKTHGRVLRNVRHQVFSLYRRLFGVVFIVNMAILISIFSRGGANAQELGLIVVSNIFCAVLMRQDYVINAFFTICCAVPSSWPLAIRRICARVYHIGGLHSGCAISGVVWLIAFTVQATRELLNKAQTSAPTVAVTYFILTLLIGIVIFAYPKARSTHHDAFERTHRFLGWTAVALVWVQVVLLTNDYRLPDQSLGNALLHSPPLWLIVVMTASIILPWLRLRKVPVRAEVLSNHAVRLYFDYVTPKPGHFTRISESPLVEWHGFACIPEPGKKGYSLVVSKAGDWTTKQIMEPPKHLWVRGVPCYGVLRITPLFRRVVFVATGSGIGPCAPCILEQRVPIRLLWTSPNVRQTFGDKLVDSILKKSPGAVIYDTRVHGKPDMVKLTYRLVKEFDAEAVCIISNQKLTQKVVYGMMSRGIPAFGAIWDS</sequence>
<keyword evidence="1" id="KW-0472">Membrane</keyword>
<dbReference type="Gene3D" id="3.40.50.12780">
    <property type="entry name" value="N-terminal domain of ligase-like"/>
    <property type="match status" value="1"/>
</dbReference>
<feature type="transmembrane region" description="Helical" evidence="1">
    <location>
        <begin position="650"/>
        <end position="667"/>
    </location>
</feature>
<dbReference type="PANTHER" id="PTHR33927:SF5">
    <property type="entry name" value="ENZYME, PUTATIVE (AFU_ORTHOLOGUE AFUA_8G01222)-RELATED"/>
    <property type="match status" value="1"/>
</dbReference>
<dbReference type="PROSITE" id="PS00455">
    <property type="entry name" value="AMP_BINDING"/>
    <property type="match status" value="1"/>
</dbReference>
<evidence type="ECO:0000313" key="4">
    <source>
        <dbReference type="Proteomes" id="UP001497453"/>
    </source>
</evidence>
<dbReference type="InterPro" id="IPR042099">
    <property type="entry name" value="ANL_N_sf"/>
</dbReference>
<evidence type="ECO:0000256" key="1">
    <source>
        <dbReference type="SAM" id="Phobius"/>
    </source>
</evidence>
<evidence type="ECO:0000313" key="3">
    <source>
        <dbReference type="EMBL" id="CAL1713173.1"/>
    </source>
</evidence>
<dbReference type="Gene3D" id="3.30.300.30">
    <property type="match status" value="1"/>
</dbReference>
<feature type="transmembrane region" description="Helical" evidence="1">
    <location>
        <begin position="623"/>
        <end position="643"/>
    </location>
</feature>
<gene>
    <name evidence="3" type="ORF">GFSPODELE1_LOCUS9180</name>
</gene>
<dbReference type="SUPFAM" id="SSF56801">
    <property type="entry name" value="Acetyl-CoA synthetase-like"/>
    <property type="match status" value="1"/>
</dbReference>
<dbReference type="InterPro" id="IPR010071">
    <property type="entry name" value="AA_adenyl_dom"/>
</dbReference>